<keyword evidence="1" id="KW-1133">Transmembrane helix</keyword>
<dbReference type="AlphaFoldDB" id="A0A0A2A2S3"/>
<dbReference type="eggNOG" id="ENOG5030SEH">
    <property type="taxonomic scope" value="Bacteria"/>
</dbReference>
<sequence length="43" mass="5073">MTQRLLQLNQRGRSVVLLLVALNSIYTFFSTFEKALTDRDRTR</sequence>
<accession>A0A0A2A2S3</accession>
<dbReference type="RefSeq" id="WP_275040495.1">
    <property type="nucleotide sequence ID" value="NZ_CP138977.1"/>
</dbReference>
<reference evidence="3" key="1">
    <citation type="journal article" date="2014" name="Sci. Data">
        <title>Genomes of diverse isolates of the marine cyanobacterium Prochlorococcus.</title>
        <authorList>
            <person name="Biller S."/>
            <person name="Berube P."/>
            <person name="Thompson J."/>
            <person name="Kelly L."/>
            <person name="Roggensack S."/>
            <person name="Awad L."/>
            <person name="Roache-Johnson K."/>
            <person name="Ding H."/>
            <person name="Giovannoni S.J."/>
            <person name="Moore L.R."/>
            <person name="Chisholm S.W."/>
        </authorList>
    </citation>
    <scope>NUCLEOTIDE SEQUENCE [LARGE SCALE GENOMIC DNA]</scope>
    <source>
        <strain evidence="3">MIT 9201</strain>
    </source>
</reference>
<dbReference type="Proteomes" id="UP000030355">
    <property type="component" value="Unassembled WGS sequence"/>
</dbReference>
<comment type="caution">
    <text evidence="2">The sequence shown here is derived from an EMBL/GenBank/DDBJ whole genome shotgun (WGS) entry which is preliminary data.</text>
</comment>
<proteinExistence type="predicted"/>
<evidence type="ECO:0000313" key="2">
    <source>
        <dbReference type="EMBL" id="KGF96182.1"/>
    </source>
</evidence>
<gene>
    <name evidence="2" type="ORF">EU95_0977</name>
</gene>
<organism evidence="2 3">
    <name type="scientific">Prochlorococcus marinus str. MIT 9201</name>
    <dbReference type="NCBI Taxonomy" id="93057"/>
    <lineage>
        <taxon>Bacteria</taxon>
        <taxon>Bacillati</taxon>
        <taxon>Cyanobacteriota</taxon>
        <taxon>Cyanophyceae</taxon>
        <taxon>Synechococcales</taxon>
        <taxon>Prochlorococcaceae</taxon>
        <taxon>Prochlorococcus</taxon>
    </lineage>
</organism>
<evidence type="ECO:0000256" key="1">
    <source>
        <dbReference type="SAM" id="Phobius"/>
    </source>
</evidence>
<dbReference type="STRING" id="93057.EU95_0977"/>
<dbReference type="EMBL" id="JNAL01000010">
    <property type="protein sequence ID" value="KGF96182.1"/>
    <property type="molecule type" value="Genomic_DNA"/>
</dbReference>
<name>A0A0A2A2S3_PROMR</name>
<feature type="transmembrane region" description="Helical" evidence="1">
    <location>
        <begin position="12"/>
        <end position="29"/>
    </location>
</feature>
<keyword evidence="1" id="KW-0472">Membrane</keyword>
<keyword evidence="1" id="KW-0812">Transmembrane</keyword>
<protein>
    <submittedName>
        <fullName evidence="2">Uncharacterized protein</fullName>
    </submittedName>
</protein>
<evidence type="ECO:0000313" key="3">
    <source>
        <dbReference type="Proteomes" id="UP000030355"/>
    </source>
</evidence>